<evidence type="ECO:0000313" key="2">
    <source>
        <dbReference type="EMBL" id="RMI39747.1"/>
    </source>
</evidence>
<feature type="compositionally biased region" description="Basic and acidic residues" evidence="1">
    <location>
        <begin position="212"/>
        <end position="221"/>
    </location>
</feature>
<dbReference type="AlphaFoldDB" id="A0A3M2LQS6"/>
<dbReference type="RefSeq" id="WP_122184243.1">
    <property type="nucleotide sequence ID" value="NZ_RFFJ01000068.1"/>
</dbReference>
<feature type="region of interest" description="Disordered" evidence="1">
    <location>
        <begin position="1"/>
        <end position="85"/>
    </location>
</feature>
<evidence type="ECO:0000313" key="3">
    <source>
        <dbReference type="Proteomes" id="UP000278673"/>
    </source>
</evidence>
<accession>A0A3M2LQS6</accession>
<reference evidence="2 3" key="1">
    <citation type="submission" date="2018-10" db="EMBL/GenBank/DDBJ databases">
        <title>Isolation, diversity and antifungal activity of actinobacteria from wheat.</title>
        <authorList>
            <person name="Han C."/>
        </authorList>
    </citation>
    <scope>NUCLEOTIDE SEQUENCE [LARGE SCALE GENOMIC DNA]</scope>
    <source>
        <strain evidence="2 3">NEAU-YY642</strain>
    </source>
</reference>
<feature type="region of interest" description="Disordered" evidence="1">
    <location>
        <begin position="194"/>
        <end position="221"/>
    </location>
</feature>
<name>A0A3M2LQS6_9ACTN</name>
<proteinExistence type="predicted"/>
<comment type="caution">
    <text evidence="2">The sequence shown here is derived from an EMBL/GenBank/DDBJ whole genome shotgun (WGS) entry which is preliminary data.</text>
</comment>
<evidence type="ECO:0000256" key="1">
    <source>
        <dbReference type="SAM" id="MobiDB-lite"/>
    </source>
</evidence>
<sequence>MTSPLSAPIPNGDDKRPSGPTGPKTPAGGDAPKDKPAGAARAAKASAGEPKGTTAAGGKANPQFGDGGANGVPSGVGTTFTNAGGGQRSELMQLVTQLESMEIRTDRDLYRYARLLRAIGIEMSLRISMDADWLAALLSQYRGRWYTFGAEARIRGRLVAGHLKQGGKAAEVLGMAGVKAYAAFQRHFVKPEIEAQQKGRRSQHAGFTITQAEEKKEGGRA</sequence>
<feature type="compositionally biased region" description="Low complexity" evidence="1">
    <location>
        <begin position="37"/>
        <end position="51"/>
    </location>
</feature>
<gene>
    <name evidence="2" type="ORF">EBN88_14245</name>
</gene>
<protein>
    <submittedName>
        <fullName evidence="2">Uncharacterized protein</fullName>
    </submittedName>
</protein>
<dbReference type="Proteomes" id="UP000278673">
    <property type="component" value="Unassembled WGS sequence"/>
</dbReference>
<keyword evidence="3" id="KW-1185">Reference proteome</keyword>
<organism evidence="2 3">
    <name type="scientific">Streptomyces triticirhizae</name>
    <dbReference type="NCBI Taxonomy" id="2483353"/>
    <lineage>
        <taxon>Bacteria</taxon>
        <taxon>Bacillati</taxon>
        <taxon>Actinomycetota</taxon>
        <taxon>Actinomycetes</taxon>
        <taxon>Kitasatosporales</taxon>
        <taxon>Streptomycetaceae</taxon>
        <taxon>Streptomyces</taxon>
    </lineage>
</organism>
<dbReference type="EMBL" id="RFFJ01000068">
    <property type="protein sequence ID" value="RMI39747.1"/>
    <property type="molecule type" value="Genomic_DNA"/>
</dbReference>